<evidence type="ECO:0000256" key="1">
    <source>
        <dbReference type="SAM" id="SignalP"/>
    </source>
</evidence>
<sequence>MARLRFTALVFFTLVVTAKSLDYEEEKPEVVLVHGSCLGAWNWFKVQAALEDKGYKVTALDLLGMGRDRTPVDQITSVAMFAKPLTDYLASVPNKVILVGHSLGGVSISFAMELLPQKVSKAVFVTACMPRNNQSALDTFPPDLFPGLVSSGVVIINFGNGPNSLPTSFSVSSSIAEIINNESPKELVDLELSLLGSNPYAPLVEPLILTKEKYGSIRRFYIVAGKDHLFFPDIYQKPLIEASGPVEQVFYVKGGDHCVFFSKPKELTELLIPELLVNIRRADPYVVVTYDGRKAPGAKSVQTKAIVRNGTNIFTFLSEMETRQQSIRKQDGPVKAVQHSKLFGTKHPRT</sequence>
<feature type="chain" id="PRO_5044775889" description="AB hydrolase-1 domain-containing protein" evidence="1">
    <location>
        <begin position="21"/>
        <end position="350"/>
    </location>
</feature>
<feature type="domain" description="AB hydrolase-1" evidence="2">
    <location>
        <begin position="30"/>
        <end position="268"/>
    </location>
</feature>
<feature type="signal peptide" evidence="1">
    <location>
        <begin position="1"/>
        <end position="20"/>
    </location>
</feature>
<organism evidence="3 4">
    <name type="scientific">Riccia sorocarpa</name>
    <dbReference type="NCBI Taxonomy" id="122646"/>
    <lineage>
        <taxon>Eukaryota</taxon>
        <taxon>Viridiplantae</taxon>
        <taxon>Streptophyta</taxon>
        <taxon>Embryophyta</taxon>
        <taxon>Marchantiophyta</taxon>
        <taxon>Marchantiopsida</taxon>
        <taxon>Marchantiidae</taxon>
        <taxon>Marchantiales</taxon>
        <taxon>Ricciaceae</taxon>
        <taxon>Riccia</taxon>
    </lineage>
</organism>
<gene>
    <name evidence="3" type="ORF">R1sor_003177</name>
</gene>
<dbReference type="Pfam" id="PF12697">
    <property type="entry name" value="Abhydrolase_6"/>
    <property type="match status" value="1"/>
</dbReference>
<dbReference type="InterPro" id="IPR000073">
    <property type="entry name" value="AB_hydrolase_1"/>
</dbReference>
<dbReference type="InterPro" id="IPR029058">
    <property type="entry name" value="AB_hydrolase_fold"/>
</dbReference>
<evidence type="ECO:0000313" key="3">
    <source>
        <dbReference type="EMBL" id="KAL3685155.1"/>
    </source>
</evidence>
<reference evidence="3 4" key="1">
    <citation type="submission" date="2024-09" db="EMBL/GenBank/DDBJ databases">
        <title>Chromosome-scale assembly of Riccia sorocarpa.</title>
        <authorList>
            <person name="Paukszto L."/>
        </authorList>
    </citation>
    <scope>NUCLEOTIDE SEQUENCE [LARGE SCALE GENOMIC DNA]</scope>
    <source>
        <strain evidence="3">LP-2024</strain>
        <tissue evidence="3">Aerial parts of the thallus</tissue>
    </source>
</reference>
<proteinExistence type="predicted"/>
<dbReference type="AlphaFoldDB" id="A0ABD3H0U5"/>
<dbReference type="EMBL" id="JBJQOH010000006">
    <property type="protein sequence ID" value="KAL3685155.1"/>
    <property type="molecule type" value="Genomic_DNA"/>
</dbReference>
<evidence type="ECO:0000313" key="4">
    <source>
        <dbReference type="Proteomes" id="UP001633002"/>
    </source>
</evidence>
<dbReference type="SUPFAM" id="SSF53474">
    <property type="entry name" value="alpha/beta-Hydrolases"/>
    <property type="match status" value="1"/>
</dbReference>
<dbReference type="Proteomes" id="UP001633002">
    <property type="component" value="Unassembled WGS sequence"/>
</dbReference>
<comment type="caution">
    <text evidence="3">The sequence shown here is derived from an EMBL/GenBank/DDBJ whole genome shotgun (WGS) entry which is preliminary data.</text>
</comment>
<keyword evidence="1" id="KW-0732">Signal</keyword>
<dbReference type="PANTHER" id="PTHR10992">
    <property type="entry name" value="METHYLESTERASE FAMILY MEMBER"/>
    <property type="match status" value="1"/>
</dbReference>
<evidence type="ECO:0000259" key="2">
    <source>
        <dbReference type="Pfam" id="PF12697"/>
    </source>
</evidence>
<protein>
    <recommendedName>
        <fullName evidence="2">AB hydrolase-1 domain-containing protein</fullName>
    </recommendedName>
</protein>
<name>A0ABD3H0U5_9MARC</name>
<dbReference type="PANTHER" id="PTHR10992:SF1086">
    <property type="entry name" value="AB HYDROLASE-1 DOMAIN-CONTAINING PROTEIN"/>
    <property type="match status" value="1"/>
</dbReference>
<accession>A0ABD3H0U5</accession>
<dbReference type="InterPro" id="IPR045889">
    <property type="entry name" value="MES/HNL"/>
</dbReference>
<keyword evidence="4" id="KW-1185">Reference proteome</keyword>
<dbReference type="Gene3D" id="3.40.50.1820">
    <property type="entry name" value="alpha/beta hydrolase"/>
    <property type="match status" value="1"/>
</dbReference>